<dbReference type="InterPro" id="IPR013780">
    <property type="entry name" value="Glyco_hydro_b"/>
</dbReference>
<comment type="caution">
    <text evidence="2">The sequence shown here is derived from an EMBL/GenBank/DDBJ whole genome shotgun (WGS) entry which is preliminary data.</text>
</comment>
<dbReference type="EMBL" id="DXHL01000032">
    <property type="protein sequence ID" value="HIW11193.1"/>
    <property type="molecule type" value="Genomic_DNA"/>
</dbReference>
<proteinExistence type="predicted"/>
<sequence>MAMKPHFSGALCALLVAVLSLSARGQNPQQAQGGPVPQDSTVAVVRAALQMPGADTARVAAYGCDELLACLRLGAKPAQWMADDKLEIWSVEEREASENGWVVFFNRQTDRPLAYVLGHVELGLPTCPGNYELTDALTGSWMPMGREVRIAPSGVLVVRYRSLD</sequence>
<reference evidence="2" key="2">
    <citation type="submission" date="2021-04" db="EMBL/GenBank/DDBJ databases">
        <authorList>
            <person name="Gilroy R."/>
        </authorList>
    </citation>
    <scope>NUCLEOTIDE SEQUENCE</scope>
    <source>
        <strain evidence="2">ChiBcec15-1070</strain>
    </source>
</reference>
<accession>A0A9D1TY44</accession>
<evidence type="ECO:0000256" key="1">
    <source>
        <dbReference type="SAM" id="SignalP"/>
    </source>
</evidence>
<dbReference type="AlphaFoldDB" id="A0A9D1TY44"/>
<evidence type="ECO:0000313" key="2">
    <source>
        <dbReference type="EMBL" id="HIW11193.1"/>
    </source>
</evidence>
<dbReference type="Gene3D" id="2.60.40.1180">
    <property type="entry name" value="Golgi alpha-mannosidase II"/>
    <property type="match status" value="1"/>
</dbReference>
<feature type="chain" id="PRO_5038669558" evidence="1">
    <location>
        <begin position="26"/>
        <end position="164"/>
    </location>
</feature>
<protein>
    <submittedName>
        <fullName evidence="2">Uncharacterized protein</fullName>
    </submittedName>
</protein>
<keyword evidence="1" id="KW-0732">Signal</keyword>
<dbReference type="Proteomes" id="UP000823926">
    <property type="component" value="Unassembled WGS sequence"/>
</dbReference>
<gene>
    <name evidence="2" type="ORF">H9888_06825</name>
</gene>
<organism evidence="2 3">
    <name type="scientific">Candidatus Rikenella faecigallinarum</name>
    <dbReference type="NCBI Taxonomy" id="2838745"/>
    <lineage>
        <taxon>Bacteria</taxon>
        <taxon>Pseudomonadati</taxon>
        <taxon>Bacteroidota</taxon>
        <taxon>Bacteroidia</taxon>
        <taxon>Bacteroidales</taxon>
        <taxon>Rikenellaceae</taxon>
        <taxon>Rikenella</taxon>
    </lineage>
</organism>
<feature type="signal peptide" evidence="1">
    <location>
        <begin position="1"/>
        <end position="25"/>
    </location>
</feature>
<evidence type="ECO:0000313" key="3">
    <source>
        <dbReference type="Proteomes" id="UP000823926"/>
    </source>
</evidence>
<name>A0A9D1TY44_9BACT</name>
<reference evidence="2" key="1">
    <citation type="journal article" date="2021" name="PeerJ">
        <title>Extensive microbial diversity within the chicken gut microbiome revealed by metagenomics and culture.</title>
        <authorList>
            <person name="Gilroy R."/>
            <person name="Ravi A."/>
            <person name="Getino M."/>
            <person name="Pursley I."/>
            <person name="Horton D.L."/>
            <person name="Alikhan N.F."/>
            <person name="Baker D."/>
            <person name="Gharbi K."/>
            <person name="Hall N."/>
            <person name="Watson M."/>
            <person name="Adriaenssens E.M."/>
            <person name="Foster-Nyarko E."/>
            <person name="Jarju S."/>
            <person name="Secka A."/>
            <person name="Antonio M."/>
            <person name="Oren A."/>
            <person name="Chaudhuri R.R."/>
            <person name="La Ragione R."/>
            <person name="Hildebrand F."/>
            <person name="Pallen M.J."/>
        </authorList>
    </citation>
    <scope>NUCLEOTIDE SEQUENCE</scope>
    <source>
        <strain evidence="2">ChiBcec15-1070</strain>
    </source>
</reference>